<proteinExistence type="predicted"/>
<name>A0AAV4P316_9ARAC</name>
<organism evidence="2 3">
    <name type="scientific">Caerostris darwini</name>
    <dbReference type="NCBI Taxonomy" id="1538125"/>
    <lineage>
        <taxon>Eukaryota</taxon>
        <taxon>Metazoa</taxon>
        <taxon>Ecdysozoa</taxon>
        <taxon>Arthropoda</taxon>
        <taxon>Chelicerata</taxon>
        <taxon>Arachnida</taxon>
        <taxon>Araneae</taxon>
        <taxon>Araneomorphae</taxon>
        <taxon>Entelegynae</taxon>
        <taxon>Araneoidea</taxon>
        <taxon>Araneidae</taxon>
        <taxon>Caerostris</taxon>
    </lineage>
</organism>
<dbReference type="AlphaFoldDB" id="A0AAV4P316"/>
<gene>
    <name evidence="2" type="ORF">CDAR_559121</name>
</gene>
<protein>
    <submittedName>
        <fullName evidence="2">Uncharacterized protein</fullName>
    </submittedName>
</protein>
<reference evidence="2 3" key="1">
    <citation type="submission" date="2021-06" db="EMBL/GenBank/DDBJ databases">
        <title>Caerostris darwini draft genome.</title>
        <authorList>
            <person name="Kono N."/>
            <person name="Arakawa K."/>
        </authorList>
    </citation>
    <scope>NUCLEOTIDE SEQUENCE [LARGE SCALE GENOMIC DNA]</scope>
</reference>
<evidence type="ECO:0000313" key="2">
    <source>
        <dbReference type="EMBL" id="GIX90146.1"/>
    </source>
</evidence>
<evidence type="ECO:0000256" key="1">
    <source>
        <dbReference type="SAM" id="MobiDB-lite"/>
    </source>
</evidence>
<feature type="region of interest" description="Disordered" evidence="1">
    <location>
        <begin position="7"/>
        <end position="82"/>
    </location>
</feature>
<comment type="caution">
    <text evidence="2">The sequence shown here is derived from an EMBL/GenBank/DDBJ whole genome shotgun (WGS) entry which is preliminary data.</text>
</comment>
<feature type="compositionally biased region" description="Polar residues" evidence="1">
    <location>
        <begin position="22"/>
        <end position="31"/>
    </location>
</feature>
<evidence type="ECO:0000313" key="3">
    <source>
        <dbReference type="Proteomes" id="UP001054837"/>
    </source>
</evidence>
<sequence length="82" mass="8639">MGLWFLISTNSTDGEGGGFDASPTQRASPTYLSRRDIDRKTSSTHTTPSRLAVTPAAMSPSTYFSSPPPPPPLPNDLSASKG</sequence>
<dbReference type="EMBL" id="BPLQ01002227">
    <property type="protein sequence ID" value="GIX90146.1"/>
    <property type="molecule type" value="Genomic_DNA"/>
</dbReference>
<dbReference type="Proteomes" id="UP001054837">
    <property type="component" value="Unassembled WGS sequence"/>
</dbReference>
<keyword evidence="3" id="KW-1185">Reference proteome</keyword>
<accession>A0AAV4P316</accession>